<keyword evidence="1" id="KW-1133">Transmembrane helix</keyword>
<dbReference type="AlphaFoldDB" id="A0A2L0EVH6"/>
<evidence type="ECO:0000313" key="3">
    <source>
        <dbReference type="Proteomes" id="UP000238348"/>
    </source>
</evidence>
<gene>
    <name evidence="2" type="ORF">SOCE26_047510</name>
</gene>
<accession>A0A2L0EVH6</accession>
<dbReference type="RefSeq" id="WP_104982000.1">
    <property type="nucleotide sequence ID" value="NZ_CP012673.1"/>
</dbReference>
<dbReference type="EMBL" id="CP012673">
    <property type="protein sequence ID" value="AUX43306.1"/>
    <property type="molecule type" value="Genomic_DNA"/>
</dbReference>
<dbReference type="Proteomes" id="UP000238348">
    <property type="component" value="Chromosome"/>
</dbReference>
<feature type="transmembrane region" description="Helical" evidence="1">
    <location>
        <begin position="42"/>
        <end position="59"/>
    </location>
</feature>
<feature type="transmembrane region" description="Helical" evidence="1">
    <location>
        <begin position="65"/>
        <end position="88"/>
    </location>
</feature>
<keyword evidence="1" id="KW-0812">Transmembrane</keyword>
<name>A0A2L0EVH6_SORCE</name>
<evidence type="ECO:0000256" key="1">
    <source>
        <dbReference type="SAM" id="Phobius"/>
    </source>
</evidence>
<dbReference type="OrthoDB" id="5517138at2"/>
<sequence>MPDLTSARELAEQRAAESVSARFTRVMNASTSRFGVLTDPPLVALATGVFLLVFLGAMGKDAGPSVVRALGALVFVPIAVALVTSVALRGARREVVAWLARQPFPVENLNAVLNGLGEALEVSFARAVPDTAELNIALDKVHPDAFVTGGVEDAHTLDIRIGVVDSKRNPAATNHQRYARVRELVERVLVPLAERYPIESVRVK</sequence>
<keyword evidence="1" id="KW-0472">Membrane</keyword>
<protein>
    <submittedName>
        <fullName evidence="2">Uncharacterized protein</fullName>
    </submittedName>
</protein>
<organism evidence="2 3">
    <name type="scientific">Sorangium cellulosum</name>
    <name type="common">Polyangium cellulosum</name>
    <dbReference type="NCBI Taxonomy" id="56"/>
    <lineage>
        <taxon>Bacteria</taxon>
        <taxon>Pseudomonadati</taxon>
        <taxon>Myxococcota</taxon>
        <taxon>Polyangia</taxon>
        <taxon>Polyangiales</taxon>
        <taxon>Polyangiaceae</taxon>
        <taxon>Sorangium</taxon>
    </lineage>
</organism>
<evidence type="ECO:0000313" key="2">
    <source>
        <dbReference type="EMBL" id="AUX43306.1"/>
    </source>
</evidence>
<proteinExistence type="predicted"/>
<reference evidence="2 3" key="1">
    <citation type="submission" date="2015-09" db="EMBL/GenBank/DDBJ databases">
        <title>Sorangium comparison.</title>
        <authorList>
            <person name="Zaburannyi N."/>
            <person name="Bunk B."/>
            <person name="Overmann J."/>
            <person name="Mueller R."/>
        </authorList>
    </citation>
    <scope>NUCLEOTIDE SEQUENCE [LARGE SCALE GENOMIC DNA]</scope>
    <source>
        <strain evidence="2 3">So ce26</strain>
    </source>
</reference>